<accession>A0AAX3E5J0</accession>
<gene>
    <name evidence="1" type="ORF">OH143_07215</name>
</gene>
<evidence type="ECO:0000313" key="2">
    <source>
        <dbReference type="Proteomes" id="UP001156196"/>
    </source>
</evidence>
<organism evidence="1 2">
    <name type="scientific">Methanoculleus submarinus</name>
    <dbReference type="NCBI Taxonomy" id="204050"/>
    <lineage>
        <taxon>Archaea</taxon>
        <taxon>Methanobacteriati</taxon>
        <taxon>Methanobacteriota</taxon>
        <taxon>Stenosarchaea group</taxon>
        <taxon>Methanomicrobia</taxon>
        <taxon>Methanomicrobiales</taxon>
        <taxon>Methanomicrobiaceae</taxon>
        <taxon>Methanoculleus</taxon>
    </lineage>
</organism>
<dbReference type="KEGG" id="msum:OH143_07215"/>
<reference evidence="1" key="1">
    <citation type="submission" date="2022-10" db="EMBL/GenBank/DDBJ databases">
        <title>Complete genome of Methanoculleus submarinus DSM 15122.</title>
        <authorList>
            <person name="Chen S.-C."/>
            <person name="Lai S.-J."/>
            <person name="You Y.-T."/>
        </authorList>
    </citation>
    <scope>NUCLEOTIDE SEQUENCE</scope>
    <source>
        <strain evidence="1">DSM 15122</strain>
    </source>
</reference>
<dbReference type="RefSeq" id="WP_048063700.1">
    <property type="nucleotide sequence ID" value="NZ_CP109831.1"/>
</dbReference>
<proteinExistence type="predicted"/>
<dbReference type="AlphaFoldDB" id="A0AAX3E5J0"/>
<dbReference type="EMBL" id="CP109831">
    <property type="protein sequence ID" value="UYU17499.1"/>
    <property type="molecule type" value="Genomic_DNA"/>
</dbReference>
<dbReference type="Proteomes" id="UP001156196">
    <property type="component" value="Chromosome"/>
</dbReference>
<evidence type="ECO:0000313" key="1">
    <source>
        <dbReference type="EMBL" id="UYU17499.1"/>
    </source>
</evidence>
<sequence>MPGGEKKVIITSTYRYVLSPSGTVTRRKQKMKTRNGSITAWAVLALVVLASVGAVSAAQAQSQESIEVGTEDTGDIGILAVEELGVMYTDGDADTASVTTYGPITVPPGYNTFKAKYYNSNDEDNDGQGALYRLTVYDAQGMAHTKQIKVDWATSGTIEVSFDSRGTGDAYYELWCETHDWLDTTKATDIGTGDLDYV</sequence>
<protein>
    <submittedName>
        <fullName evidence="1">Uncharacterized protein</fullName>
    </submittedName>
</protein>
<name>A0AAX3E5J0_9EURY</name>
<dbReference type="GeneID" id="4845936"/>
<keyword evidence="2" id="KW-1185">Reference proteome</keyword>
<dbReference type="GeneID" id="76730669"/>